<accession>A0A6A3V1D4</accession>
<protein>
    <submittedName>
        <fullName evidence="2">Uncharacterized protein</fullName>
    </submittedName>
</protein>
<feature type="compositionally biased region" description="Polar residues" evidence="1">
    <location>
        <begin position="28"/>
        <end position="39"/>
    </location>
</feature>
<dbReference type="EMBL" id="QXGB01008396">
    <property type="protein sequence ID" value="KAE9157944.1"/>
    <property type="molecule type" value="Genomic_DNA"/>
</dbReference>
<comment type="caution">
    <text evidence="2">The sequence shown here is derived from an EMBL/GenBank/DDBJ whole genome shotgun (WGS) entry which is preliminary data.</text>
</comment>
<dbReference type="Proteomes" id="UP000433483">
    <property type="component" value="Unassembled WGS sequence"/>
</dbReference>
<dbReference type="AlphaFoldDB" id="A0A6A3V1D4"/>
<reference evidence="2 3" key="1">
    <citation type="submission" date="2018-08" db="EMBL/GenBank/DDBJ databases">
        <title>Genomic investigation of the strawberry pathogen Phytophthora fragariae indicates pathogenicity is determined by transcriptional variation in three key races.</title>
        <authorList>
            <person name="Adams T.M."/>
            <person name="Armitage A.D."/>
            <person name="Sobczyk M.K."/>
            <person name="Bates H.J."/>
            <person name="Dunwell J.M."/>
            <person name="Nellist C.F."/>
            <person name="Harrison R.J."/>
        </authorList>
    </citation>
    <scope>NUCLEOTIDE SEQUENCE [LARGE SCALE GENOMIC DNA]</scope>
    <source>
        <strain evidence="2 3">NOV-27</strain>
    </source>
</reference>
<gene>
    <name evidence="2" type="ORF">PF005_g32649</name>
</gene>
<evidence type="ECO:0000313" key="2">
    <source>
        <dbReference type="EMBL" id="KAE9157944.1"/>
    </source>
</evidence>
<name>A0A6A3V1D4_9STRA</name>
<feature type="region of interest" description="Disordered" evidence="1">
    <location>
        <begin position="19"/>
        <end position="39"/>
    </location>
</feature>
<evidence type="ECO:0000256" key="1">
    <source>
        <dbReference type="SAM" id="MobiDB-lite"/>
    </source>
</evidence>
<proteinExistence type="predicted"/>
<evidence type="ECO:0000313" key="3">
    <source>
        <dbReference type="Proteomes" id="UP000433483"/>
    </source>
</evidence>
<sequence>MTSRRTRGQQSRLLHCRRRCSNPGPIFRTTSQSTNGTRRGQLCQNRRVHPSGQIQVARQGEREATAWSVMPRLLHAFKR</sequence>
<organism evidence="2 3">
    <name type="scientific">Phytophthora fragariae</name>
    <dbReference type="NCBI Taxonomy" id="53985"/>
    <lineage>
        <taxon>Eukaryota</taxon>
        <taxon>Sar</taxon>
        <taxon>Stramenopiles</taxon>
        <taxon>Oomycota</taxon>
        <taxon>Peronosporomycetes</taxon>
        <taxon>Peronosporales</taxon>
        <taxon>Peronosporaceae</taxon>
        <taxon>Phytophthora</taxon>
    </lineage>
</organism>
<keyword evidence="3" id="KW-1185">Reference proteome</keyword>